<organism evidence="1 2">
    <name type="scientific">Paenimyroides baculatum</name>
    <dbReference type="NCBI Taxonomy" id="2608000"/>
    <lineage>
        <taxon>Bacteria</taxon>
        <taxon>Pseudomonadati</taxon>
        <taxon>Bacteroidota</taxon>
        <taxon>Flavobacteriia</taxon>
        <taxon>Flavobacteriales</taxon>
        <taxon>Flavobacteriaceae</taxon>
        <taxon>Paenimyroides</taxon>
    </lineage>
</organism>
<evidence type="ECO:0000313" key="2">
    <source>
        <dbReference type="Proteomes" id="UP000325141"/>
    </source>
</evidence>
<comment type="caution">
    <text evidence="1">The sequence shown here is derived from an EMBL/GenBank/DDBJ whole genome shotgun (WGS) entry which is preliminary data.</text>
</comment>
<protein>
    <recommendedName>
        <fullName evidence="3">DUF4402 domain-containing protein</fullName>
    </recommendedName>
</protein>
<dbReference type="Proteomes" id="UP000325141">
    <property type="component" value="Unassembled WGS sequence"/>
</dbReference>
<accession>A0A5M6CJR7</accession>
<evidence type="ECO:0008006" key="3">
    <source>
        <dbReference type="Google" id="ProtNLM"/>
    </source>
</evidence>
<dbReference type="AlphaFoldDB" id="A0A5M6CJR7"/>
<reference evidence="1 2" key="1">
    <citation type="submission" date="2019-09" db="EMBL/GenBank/DDBJ databases">
        <title>Genome sequence and assembly of Flavobacterium sp.</title>
        <authorList>
            <person name="Chhetri G."/>
        </authorList>
    </citation>
    <scope>NUCLEOTIDE SEQUENCE [LARGE SCALE GENOMIC DNA]</scope>
    <source>
        <strain evidence="1 2">SNL9</strain>
    </source>
</reference>
<sequence>MFLRIIMTAFLFGFLSFELYAQNSVTLNVNLYPIQTLLVNTAQKEVNLEYNTREDYRNGVVSEQQDHLIIYSTGGFQVKVSAVTAAIDKDMLSNIIIMPSSGSKPLEQSHVMYTGKNISEIEQPIISATKGAIDKNVNISYKGAGNDALVGLTKNNTPANHTYTVLYTIVSQ</sequence>
<evidence type="ECO:0000313" key="1">
    <source>
        <dbReference type="EMBL" id="KAA5535364.1"/>
    </source>
</evidence>
<proteinExistence type="predicted"/>
<gene>
    <name evidence="1" type="ORF">F0460_08600</name>
</gene>
<dbReference type="EMBL" id="VWSG01000005">
    <property type="protein sequence ID" value="KAA5535364.1"/>
    <property type="molecule type" value="Genomic_DNA"/>
</dbReference>
<name>A0A5M6CJR7_9FLAO</name>
<keyword evidence="2" id="KW-1185">Reference proteome</keyword>